<evidence type="ECO:0000313" key="2">
    <source>
        <dbReference type="EMBL" id="KRN32863.1"/>
    </source>
</evidence>
<evidence type="ECO:0000313" key="4">
    <source>
        <dbReference type="Proteomes" id="UP000051751"/>
    </source>
</evidence>
<dbReference type="RefSeq" id="WP_057769102.1">
    <property type="nucleotide sequence ID" value="NZ_JQAT01000002.1"/>
</dbReference>
<sequence length="708" mass="81436">MDKDKIILTSLTDYQLDLRMLDHDFKLALVSLPDKKAQAAFQKLVVKNAAVIQAVTYYYEHGRKYLLLLSKPAALQFVTGLQIKVEPIRSYLGSSNRLVQLLLNRESGTALTSQKQNLTSALYVAQTKWQRTIQSQGLQQRYTLRIQLEADHNLAITTQTFTQERQPKADHELYFWDAKRNLMCRCYQKTDFKQKVLFHRGNGTLHKNLVDYFSLADLDHFNQTKTGVIAVLKTNLAKHAHQYFKRPLQFVPVPLLADYKEKLPQKETIWHYFQGQPLNVYCESDDPLAVTLSRRIAEGLEKSPLIQTAQITVQSNQCAQPGNNIQVLRDARRKGVVEQYQAGDQDTIIQHVTLENFGQLDHKTGLLKWEPPKDAGKDNQMIKVGQELAIRHDLTEKHLQLPAAELQMLASRYRYYRCEWIPKAKPAAIMLTKMEISAAGRIKLKNQRFELEPLAAWDELACLNVYLQHLNPAKQNYQQQFFWDQIEGILSDGTHVVLIQKTAYQIMPQVNEVQQLLSKSDPDKFLVTDSVITILTKLMESSAEPRYRATCSQMIASIKQLNKAAFSIGEGNQAFKQSGISFYGKPYKMICLNLEANETFTFHNSLRQKVRAPLLKGTLGMGLVNIQGRFYYYVGSYQALKPKVARAVRLRQLVTLAGNNDDSRYALFADLSELMSVEFVRNGQYTVVPFPFKYLREYWRHLQRQKMV</sequence>
<reference evidence="3 4" key="1">
    <citation type="journal article" date="2015" name="Genome Announc.">
        <title>Expanding the biotechnology potential of lactobacilli through comparative genomics of 213 strains and associated genera.</title>
        <authorList>
            <person name="Sun Z."/>
            <person name="Harris H.M."/>
            <person name="McCann A."/>
            <person name="Guo C."/>
            <person name="Argimon S."/>
            <person name="Zhang W."/>
            <person name="Yang X."/>
            <person name="Jeffery I.B."/>
            <person name="Cooney J.C."/>
            <person name="Kagawa T.F."/>
            <person name="Liu W."/>
            <person name="Song Y."/>
            <person name="Salvetti E."/>
            <person name="Wrobel A."/>
            <person name="Rasinkangas P."/>
            <person name="Parkhill J."/>
            <person name="Rea M.C."/>
            <person name="O'Sullivan O."/>
            <person name="Ritari J."/>
            <person name="Douillard F.P."/>
            <person name="Paul Ross R."/>
            <person name="Yang R."/>
            <person name="Briner A.E."/>
            <person name="Felis G.E."/>
            <person name="de Vos W.M."/>
            <person name="Barrangou R."/>
            <person name="Klaenhammer T.R."/>
            <person name="Caufield P.W."/>
            <person name="Cui Y."/>
            <person name="Zhang H."/>
            <person name="O'Toole P.W."/>
        </authorList>
    </citation>
    <scope>NUCLEOTIDE SEQUENCE [LARGE SCALE GENOMIC DNA]</scope>
    <source>
        <strain evidence="1 4">ATCC BAA-66</strain>
        <strain evidence="2 3">DSM 13344</strain>
    </source>
</reference>
<dbReference type="OrthoDB" id="5826790at2"/>
<protein>
    <submittedName>
        <fullName evidence="2">Uncharacterized protein</fullName>
    </submittedName>
</protein>
<comment type="caution">
    <text evidence="2">The sequence shown here is derived from an EMBL/GenBank/DDBJ whole genome shotgun (WGS) entry which is preliminary data.</text>
</comment>
<organism evidence="2 3">
    <name type="scientific">Lactobacillus selangorensis</name>
    <dbReference type="NCBI Taxonomy" id="81857"/>
    <lineage>
        <taxon>Bacteria</taxon>
        <taxon>Bacillati</taxon>
        <taxon>Bacillota</taxon>
        <taxon>Bacilli</taxon>
        <taxon>Lactobacillales</taxon>
        <taxon>Lactobacillaceae</taxon>
        <taxon>Lactobacillus</taxon>
    </lineage>
</organism>
<name>A0A0R2FWZ1_9LACO</name>
<dbReference type="STRING" id="81857.IV38_GL000931"/>
<dbReference type="AlphaFoldDB" id="A0A0R2FWZ1"/>
<evidence type="ECO:0000313" key="1">
    <source>
        <dbReference type="EMBL" id="KRN28727.1"/>
    </source>
</evidence>
<dbReference type="Proteomes" id="UP000051645">
    <property type="component" value="Unassembled WGS sequence"/>
</dbReference>
<dbReference type="EMBL" id="JQAT01000002">
    <property type="protein sequence ID" value="KRN28727.1"/>
    <property type="molecule type" value="Genomic_DNA"/>
</dbReference>
<accession>A0A0R2FWZ1</accession>
<gene>
    <name evidence="1" type="ORF">IV38_GL000931</name>
    <name evidence="2" type="ORF">IV40_GL000922</name>
</gene>
<keyword evidence="3" id="KW-1185">Reference proteome</keyword>
<dbReference type="Proteomes" id="UP000051751">
    <property type="component" value="Unassembled WGS sequence"/>
</dbReference>
<evidence type="ECO:0000313" key="3">
    <source>
        <dbReference type="Proteomes" id="UP000051645"/>
    </source>
</evidence>
<dbReference type="PATRIC" id="fig|81857.3.peg.935"/>
<dbReference type="EMBL" id="JQAZ01000002">
    <property type="protein sequence ID" value="KRN32863.1"/>
    <property type="molecule type" value="Genomic_DNA"/>
</dbReference>
<proteinExistence type="predicted"/>